<evidence type="ECO:0000259" key="1">
    <source>
        <dbReference type="SMART" id="SM00065"/>
    </source>
</evidence>
<dbReference type="Gene3D" id="3.30.565.10">
    <property type="entry name" value="Histidine kinase-like ATPase, C-terminal domain"/>
    <property type="match status" value="1"/>
</dbReference>
<organism evidence="2 3">
    <name type="scientific">Kutzneria viridogrisea</name>
    <dbReference type="NCBI Taxonomy" id="47990"/>
    <lineage>
        <taxon>Bacteria</taxon>
        <taxon>Bacillati</taxon>
        <taxon>Actinomycetota</taxon>
        <taxon>Actinomycetes</taxon>
        <taxon>Pseudonocardiales</taxon>
        <taxon>Pseudonocardiaceae</taxon>
        <taxon>Kutzneria</taxon>
    </lineage>
</organism>
<reference evidence="2 3" key="1">
    <citation type="submission" date="2020-08" db="EMBL/GenBank/DDBJ databases">
        <title>Genomic Encyclopedia of Archaeal and Bacterial Type Strains, Phase II (KMG-II): from individual species to whole genera.</title>
        <authorList>
            <person name="Goeker M."/>
        </authorList>
    </citation>
    <scope>NUCLEOTIDE SEQUENCE [LARGE SCALE GENOMIC DNA]</scope>
    <source>
        <strain evidence="2 3">DSM 43850</strain>
    </source>
</reference>
<evidence type="ECO:0000313" key="3">
    <source>
        <dbReference type="Proteomes" id="UP000517916"/>
    </source>
</evidence>
<dbReference type="SUPFAM" id="SSF55781">
    <property type="entry name" value="GAF domain-like"/>
    <property type="match status" value="2"/>
</dbReference>
<comment type="caution">
    <text evidence="2">The sequence shown here is derived from an EMBL/GenBank/DDBJ whole genome shotgun (WGS) entry which is preliminary data.</text>
</comment>
<feature type="domain" description="GAF" evidence="1">
    <location>
        <begin position="218"/>
        <end position="370"/>
    </location>
</feature>
<dbReference type="Pfam" id="PF13185">
    <property type="entry name" value="GAF_2"/>
    <property type="match status" value="2"/>
</dbReference>
<dbReference type="InterPro" id="IPR029016">
    <property type="entry name" value="GAF-like_dom_sf"/>
</dbReference>
<dbReference type="InterPro" id="IPR003018">
    <property type="entry name" value="GAF"/>
</dbReference>
<dbReference type="EMBL" id="JACJID010000010">
    <property type="protein sequence ID" value="MBA8932021.1"/>
    <property type="molecule type" value="Genomic_DNA"/>
</dbReference>
<evidence type="ECO:0000313" key="2">
    <source>
        <dbReference type="EMBL" id="MBA8932021.1"/>
    </source>
</evidence>
<dbReference type="Gene3D" id="3.30.450.40">
    <property type="match status" value="2"/>
</dbReference>
<name>A0ABR6BYN2_9PSEU</name>
<protein>
    <submittedName>
        <fullName evidence="2">GAF domain-containing protein</fullName>
    </submittedName>
</protein>
<gene>
    <name evidence="2" type="ORF">BC739_009280</name>
</gene>
<sequence>MPDSASGRHPIDLSGLRLNELLTELSTQVAELNTAKGQVQGLLDAVVAVSSGLELDSTLHRIVVAATELVDAEYGALGVLGADGRLCTFVTVGIEAPTRALMGPLPTGHGLLGTLIADPRPLRITGLSTHPSSAGFPPHHPPMRTFLGVPVRISGEVFGNLYLTDKRGGGAFTAADERVVEALAAAAGIAVDNSRLFEQAQSRQRWLEATTDLATELLSGVAQGEALNLVARRAVDLARADAALLLLTPPEQRDRLVVQAWAGNIDGAVGGRCLSSADALIAEVLATGVPVIETDLAHNRADSALGGLLTDFQRTMAVRMRSGEHITGVLIVLRGKGRPPFRHEQPPLLASFGSQASLALELAVKQSRARRLALVADRDRIGGQLHGHVLQRLFAAGMRLQSLVPTVTGATGRRLTEVIRELDDVIMTIRTSIFDLDPAPPAGVRDLRSTLLGLVVEMTAHTDLRLTTRVRGPADTEVPGDVAELISAVLRGALADTLRGDRATEAEVLIEFGDDLVLEVTCDGTATTQDRLAELRGRVAEAGGGLSHAAGAVRLLVPLPKAGSSAAP</sequence>
<dbReference type="Proteomes" id="UP000517916">
    <property type="component" value="Unassembled WGS sequence"/>
</dbReference>
<proteinExistence type="predicted"/>
<accession>A0ABR6BYN2</accession>
<dbReference type="RefSeq" id="WP_182840596.1">
    <property type="nucleotide sequence ID" value="NZ_BAAABQ010000049.1"/>
</dbReference>
<keyword evidence="3" id="KW-1185">Reference proteome</keyword>
<feature type="domain" description="GAF" evidence="1">
    <location>
        <begin position="54"/>
        <end position="201"/>
    </location>
</feature>
<dbReference type="SMART" id="SM00065">
    <property type="entry name" value="GAF"/>
    <property type="match status" value="2"/>
</dbReference>
<dbReference type="InterPro" id="IPR036890">
    <property type="entry name" value="HATPase_C_sf"/>
</dbReference>